<dbReference type="RefSeq" id="WP_251408438.1">
    <property type="nucleotide sequence ID" value="NZ_JAMQGM010000002.1"/>
</dbReference>
<evidence type="ECO:0000313" key="3">
    <source>
        <dbReference type="Proteomes" id="UP001167160"/>
    </source>
</evidence>
<sequence>MRKLRKAAVVAVMAGSMGMFGAGVAAAGGHDGGGSGGNFLVNNPQFLNCAYSENSATALTQATGAVTGDATQTMNLGNVCAQTGPVFGG</sequence>
<name>A0ABT0X2T3_9ACTN</name>
<gene>
    <name evidence="2" type="ORF">M1E25_01940</name>
</gene>
<reference evidence="2" key="1">
    <citation type="journal article" date="2023" name="Int. J. Syst. Evol. Microbiol.">
        <title>Streptomyces meridianus sp. nov. isolated from brackish water of the Tagus estuary in Alcochete, Portugal.</title>
        <authorList>
            <person name="Santos J.D.N."/>
            <person name="Klimek D."/>
            <person name="Calusinska M."/>
            <person name="Lobo Da Cunha A."/>
            <person name="Catita J."/>
            <person name="Goncalves H."/>
            <person name="Gonzalez I."/>
            <person name="Reyes F."/>
            <person name="Lage O.M."/>
        </authorList>
    </citation>
    <scope>NUCLEOTIDE SEQUENCE</scope>
    <source>
        <strain evidence="2">MTZ3.1</strain>
    </source>
</reference>
<evidence type="ECO:0000313" key="2">
    <source>
        <dbReference type="EMBL" id="MCM2576124.1"/>
    </source>
</evidence>
<dbReference type="Proteomes" id="UP001167160">
    <property type="component" value="Unassembled WGS sequence"/>
</dbReference>
<organism evidence="2 3">
    <name type="scientific">Streptomyces meridianus</name>
    <dbReference type="NCBI Taxonomy" id="2938945"/>
    <lineage>
        <taxon>Bacteria</taxon>
        <taxon>Bacillati</taxon>
        <taxon>Actinomycetota</taxon>
        <taxon>Actinomycetes</taxon>
        <taxon>Kitasatosporales</taxon>
        <taxon>Streptomycetaceae</taxon>
        <taxon>Streptomyces</taxon>
    </lineage>
</organism>
<proteinExistence type="predicted"/>
<evidence type="ECO:0000256" key="1">
    <source>
        <dbReference type="SAM" id="SignalP"/>
    </source>
</evidence>
<dbReference type="EMBL" id="JAMQGM010000002">
    <property type="protein sequence ID" value="MCM2576124.1"/>
    <property type="molecule type" value="Genomic_DNA"/>
</dbReference>
<protein>
    <recommendedName>
        <fullName evidence="4">Secreted protein</fullName>
    </recommendedName>
</protein>
<keyword evidence="1" id="KW-0732">Signal</keyword>
<feature type="signal peptide" evidence="1">
    <location>
        <begin position="1"/>
        <end position="21"/>
    </location>
</feature>
<accession>A0ABT0X2T3</accession>
<feature type="chain" id="PRO_5045410590" description="Secreted protein" evidence="1">
    <location>
        <begin position="22"/>
        <end position="89"/>
    </location>
</feature>
<evidence type="ECO:0008006" key="4">
    <source>
        <dbReference type="Google" id="ProtNLM"/>
    </source>
</evidence>
<comment type="caution">
    <text evidence="2">The sequence shown here is derived from an EMBL/GenBank/DDBJ whole genome shotgun (WGS) entry which is preliminary data.</text>
</comment>
<keyword evidence="3" id="KW-1185">Reference proteome</keyword>